<organism evidence="1 2">
    <name type="scientific">Eragrostis curvula</name>
    <name type="common">weeping love grass</name>
    <dbReference type="NCBI Taxonomy" id="38414"/>
    <lineage>
        <taxon>Eukaryota</taxon>
        <taxon>Viridiplantae</taxon>
        <taxon>Streptophyta</taxon>
        <taxon>Embryophyta</taxon>
        <taxon>Tracheophyta</taxon>
        <taxon>Spermatophyta</taxon>
        <taxon>Magnoliopsida</taxon>
        <taxon>Liliopsida</taxon>
        <taxon>Poales</taxon>
        <taxon>Poaceae</taxon>
        <taxon>PACMAD clade</taxon>
        <taxon>Chloridoideae</taxon>
        <taxon>Eragrostideae</taxon>
        <taxon>Eragrostidinae</taxon>
        <taxon>Eragrostis</taxon>
    </lineage>
</organism>
<reference evidence="1 2" key="1">
    <citation type="journal article" date="2019" name="Sci. Rep.">
        <title>A high-quality genome of Eragrostis curvula grass provides insights into Poaceae evolution and supports new strategies to enhance forage quality.</title>
        <authorList>
            <person name="Carballo J."/>
            <person name="Santos B.A.C.M."/>
            <person name="Zappacosta D."/>
            <person name="Garbus I."/>
            <person name="Selva J.P."/>
            <person name="Gallo C.A."/>
            <person name="Diaz A."/>
            <person name="Albertini E."/>
            <person name="Caccamo M."/>
            <person name="Echenique V."/>
        </authorList>
    </citation>
    <scope>NUCLEOTIDE SEQUENCE [LARGE SCALE GENOMIC DNA]</scope>
    <source>
        <strain evidence="2">cv. Victoria</strain>
        <tissue evidence="1">Leaf</tissue>
    </source>
</reference>
<proteinExistence type="predicted"/>
<dbReference type="OrthoDB" id="1898716at2759"/>
<sequence>MAPASLLHLPSGRGMASPQFDAAYMSSIKDEIMRSSFIVEGSLIDAKGGDKLEAATAHLARKLFKAKSCVAKSKILSSFLKK</sequence>
<keyword evidence="2" id="KW-1185">Reference proteome</keyword>
<evidence type="ECO:0000313" key="2">
    <source>
        <dbReference type="Proteomes" id="UP000324897"/>
    </source>
</evidence>
<comment type="caution">
    <text evidence="1">The sequence shown here is derived from an EMBL/GenBank/DDBJ whole genome shotgun (WGS) entry which is preliminary data.</text>
</comment>
<dbReference type="Proteomes" id="UP000324897">
    <property type="component" value="Chromosome 1"/>
</dbReference>
<dbReference type="AlphaFoldDB" id="A0A5J9V2F7"/>
<gene>
    <name evidence="1" type="ORF">EJB05_21121</name>
</gene>
<dbReference type="Gramene" id="TVU29551">
    <property type="protein sequence ID" value="TVU29551"/>
    <property type="gene ID" value="EJB05_21121"/>
</dbReference>
<evidence type="ECO:0000313" key="1">
    <source>
        <dbReference type="EMBL" id="TVU29551.1"/>
    </source>
</evidence>
<name>A0A5J9V2F7_9POAL</name>
<accession>A0A5J9V2F7</accession>
<dbReference type="EMBL" id="RWGY01000011">
    <property type="protein sequence ID" value="TVU29551.1"/>
    <property type="molecule type" value="Genomic_DNA"/>
</dbReference>
<protein>
    <submittedName>
        <fullName evidence="1">Uncharacterized protein</fullName>
    </submittedName>
</protein>